<dbReference type="eggNOG" id="arCOG00031">
    <property type="taxonomic scope" value="Archaea"/>
</dbReference>
<evidence type="ECO:0000313" key="6">
    <source>
        <dbReference type="Proteomes" id="UP000002593"/>
    </source>
</evidence>
<dbReference type="SUPFAM" id="SSF53271">
    <property type="entry name" value="PRTase-like"/>
    <property type="match status" value="1"/>
</dbReference>
<keyword evidence="2" id="KW-0660">Purine salvage</keyword>
<dbReference type="InterPro" id="IPR001387">
    <property type="entry name" value="Cro/C1-type_HTH"/>
</dbReference>
<dbReference type="Proteomes" id="UP000002593">
    <property type="component" value="Chromosome"/>
</dbReference>
<dbReference type="Gene3D" id="3.40.50.2020">
    <property type="match status" value="1"/>
</dbReference>
<name>A2BJL0_HYPBU</name>
<dbReference type="STRING" id="415426.Hbut_0299"/>
<dbReference type="CDD" id="cd06223">
    <property type="entry name" value="PRTases_typeI"/>
    <property type="match status" value="1"/>
</dbReference>
<dbReference type="GO" id="GO:0006166">
    <property type="term" value="P:purine ribonucleoside salvage"/>
    <property type="evidence" value="ECO:0007669"/>
    <property type="project" value="UniProtKB-KW"/>
</dbReference>
<dbReference type="GO" id="GO:0016740">
    <property type="term" value="F:transferase activity"/>
    <property type="evidence" value="ECO:0007669"/>
    <property type="project" value="UniProtKB-KW"/>
</dbReference>
<evidence type="ECO:0000256" key="2">
    <source>
        <dbReference type="ARBA" id="ARBA00022726"/>
    </source>
</evidence>
<feature type="domain" description="HTH cro/C1-type" evidence="4">
    <location>
        <begin position="22"/>
        <end position="66"/>
    </location>
</feature>
<dbReference type="AlphaFoldDB" id="A2BJL0"/>
<accession>A2BJL0</accession>
<protein>
    <submittedName>
        <fullName evidence="5">Purine phosphoribosyl transferase</fullName>
    </submittedName>
</protein>
<evidence type="ECO:0000259" key="3">
    <source>
        <dbReference type="Pfam" id="PF00156"/>
    </source>
</evidence>
<dbReference type="EnsemblBacteria" id="ABM80171">
    <property type="protein sequence ID" value="ABM80171"/>
    <property type="gene ID" value="Hbut_0299"/>
</dbReference>
<evidence type="ECO:0000313" key="5">
    <source>
        <dbReference type="EMBL" id="ABM80171.1"/>
    </source>
</evidence>
<proteinExistence type="predicted"/>
<dbReference type="PANTHER" id="PTHR43864">
    <property type="entry name" value="HYPOXANTHINE/GUANINE PHOSPHORIBOSYLTRANSFERASE"/>
    <property type="match status" value="1"/>
</dbReference>
<reference evidence="5 6" key="1">
    <citation type="journal article" date="2007" name="Archaea">
        <title>The genome of Hyperthermus butylicus: a sulfur-reducing, peptide fermenting, neutrophilic Crenarchaeote growing up to 108 degrees C.</title>
        <authorList>
            <person name="Brugger K."/>
            <person name="Chen L."/>
            <person name="Stark M."/>
            <person name="Zibat A."/>
            <person name="Redder P."/>
            <person name="Ruepp A."/>
            <person name="Awayez M."/>
            <person name="She Q."/>
            <person name="Garrett R.A."/>
            <person name="Klenk H.P."/>
        </authorList>
    </citation>
    <scope>NUCLEOTIDE SEQUENCE [LARGE SCALE GENOMIC DNA]</scope>
    <source>
        <strain evidence="6">DSM 5456 / JCM 9403 / PLM1-5</strain>
    </source>
</reference>
<dbReference type="CDD" id="cd00093">
    <property type="entry name" value="HTH_XRE"/>
    <property type="match status" value="1"/>
</dbReference>
<dbReference type="InterPro" id="IPR050118">
    <property type="entry name" value="Pur/Pyrimidine_PRTase"/>
</dbReference>
<feature type="domain" description="Phosphoribosyltransferase" evidence="3">
    <location>
        <begin position="113"/>
        <end position="205"/>
    </location>
</feature>
<keyword evidence="6" id="KW-1185">Reference proteome</keyword>
<dbReference type="Pfam" id="PF00156">
    <property type="entry name" value="Pribosyltran"/>
    <property type="match status" value="1"/>
</dbReference>
<dbReference type="EMBL" id="CP000493">
    <property type="protein sequence ID" value="ABM80171.1"/>
    <property type="molecule type" value="Genomic_DNA"/>
</dbReference>
<evidence type="ECO:0000256" key="1">
    <source>
        <dbReference type="ARBA" id="ARBA00022679"/>
    </source>
</evidence>
<dbReference type="Pfam" id="PF01381">
    <property type="entry name" value="HTH_3"/>
    <property type="match status" value="1"/>
</dbReference>
<dbReference type="HOGENOM" id="CLU_086256_1_0_2"/>
<dbReference type="InterPro" id="IPR000836">
    <property type="entry name" value="PRTase_dom"/>
</dbReference>
<evidence type="ECO:0000259" key="4">
    <source>
        <dbReference type="Pfam" id="PF01381"/>
    </source>
</evidence>
<dbReference type="PANTHER" id="PTHR43864:SF1">
    <property type="entry name" value="XANTHINE PHOSPHORIBOSYLTRANSFERASE"/>
    <property type="match status" value="1"/>
</dbReference>
<keyword evidence="1 5" id="KW-0808">Transferase</keyword>
<sequence>MKSPRSGRLGRVAFTVTVVSALRLAKERFTYRELSTATGIPAPQIARYVSGSSLPSSEKAERILRGLWKLADPRRALAERLAETGGVLDTSVVLTDPLYLTLASLYYLERLRDIEPTRILVPEASGIPLATSLSLLLGAPFTVARRYMGYGLCSSSEPRFCIRPGQLGRSDRVLIVDDIVETGMTLRALEEIADSIGARVEAVAALVVVGDEWRRHTRIARIEAMVYLKKPGMRREPGL</sequence>
<dbReference type="InterPro" id="IPR029057">
    <property type="entry name" value="PRTase-like"/>
</dbReference>
<dbReference type="KEGG" id="hbu:Hbut_0299"/>
<gene>
    <name evidence="5" type="ordered locus">Hbut_0299</name>
</gene>
<organism evidence="5 6">
    <name type="scientific">Hyperthermus butylicus (strain DSM 5456 / JCM 9403 / PLM1-5)</name>
    <dbReference type="NCBI Taxonomy" id="415426"/>
    <lineage>
        <taxon>Archaea</taxon>
        <taxon>Thermoproteota</taxon>
        <taxon>Thermoprotei</taxon>
        <taxon>Desulfurococcales</taxon>
        <taxon>Pyrodictiaceae</taxon>
        <taxon>Hyperthermus</taxon>
    </lineage>
</organism>